<dbReference type="CDD" id="cd01392">
    <property type="entry name" value="HTH_LacI"/>
    <property type="match status" value="1"/>
</dbReference>
<reference evidence="7" key="1">
    <citation type="journal article" date="2019" name="Int. J. Syst. Evol. Microbiol.">
        <title>The Global Catalogue of Microorganisms (GCM) 10K type strain sequencing project: providing services to taxonomists for standard genome sequencing and annotation.</title>
        <authorList>
            <consortium name="The Broad Institute Genomics Platform"/>
            <consortium name="The Broad Institute Genome Sequencing Center for Infectious Disease"/>
            <person name="Wu L."/>
            <person name="Ma J."/>
        </authorList>
    </citation>
    <scope>NUCLEOTIDE SEQUENCE [LARGE SCALE GENOMIC DNA]</scope>
    <source>
        <strain evidence="7">JCM 10083</strain>
    </source>
</reference>
<dbReference type="RefSeq" id="WP_343969480.1">
    <property type="nucleotide sequence ID" value="NZ_BAAAGK010000078.1"/>
</dbReference>
<dbReference type="PANTHER" id="PTHR30146">
    <property type="entry name" value="LACI-RELATED TRANSCRIPTIONAL REPRESSOR"/>
    <property type="match status" value="1"/>
</dbReference>
<evidence type="ECO:0000259" key="4">
    <source>
        <dbReference type="PROSITE" id="PS50932"/>
    </source>
</evidence>
<dbReference type="CDD" id="cd06296">
    <property type="entry name" value="PBP1_CatR-like"/>
    <property type="match status" value="1"/>
</dbReference>
<evidence type="ECO:0000256" key="1">
    <source>
        <dbReference type="ARBA" id="ARBA00023015"/>
    </source>
</evidence>
<name>A0ABW2SRL4_9ACTN</name>
<evidence type="ECO:0000313" key="7">
    <source>
        <dbReference type="Proteomes" id="UP001596514"/>
    </source>
</evidence>
<sequence length="362" mass="38908">MTSTEESPHADSASSKPLTLSQLAELAGVSMATVSKVVNGRSEVGPETRALVEGLIQEHGYRRQRRRIKPAGLIEVVFHELAGDYPIEIVKGVQQVARRHGLSVVISELGGRHTPGHRWIEDVLGRRPTGVITVFSGPTEEQRVRLATREVPLVVLDPAGDPGRGVPSVGATNWSGGLEATRHLLELGHRRIAMITGPEYALSGRARLDGYRAALDAAGVPVDPDLICQGTFQIEDGLACTRRLLKLPEPPTAIFAANDGQAVGVYHAAHELRLRIPDDLSVIGFDDMPSCRWAIPPLTTIHQPLIEMGATAATMLISLAEGEPLQQRRVELGTELVIRGSTAAFRGGKAGPEALSQPIRVK</sequence>
<dbReference type="PROSITE" id="PS50943">
    <property type="entry name" value="HTH_CROC1"/>
    <property type="match status" value="1"/>
</dbReference>
<dbReference type="InterPro" id="IPR046335">
    <property type="entry name" value="LacI/GalR-like_sensor"/>
</dbReference>
<dbReference type="SMART" id="SM00354">
    <property type="entry name" value="HTH_LACI"/>
    <property type="match status" value="1"/>
</dbReference>
<evidence type="ECO:0000256" key="2">
    <source>
        <dbReference type="ARBA" id="ARBA00023125"/>
    </source>
</evidence>
<dbReference type="Gene3D" id="3.40.50.2300">
    <property type="match status" value="2"/>
</dbReference>
<organism evidence="6 7">
    <name type="scientific">Streptosporangium amethystogenes subsp. fukuiense</name>
    <dbReference type="NCBI Taxonomy" id="698418"/>
    <lineage>
        <taxon>Bacteria</taxon>
        <taxon>Bacillati</taxon>
        <taxon>Actinomycetota</taxon>
        <taxon>Actinomycetes</taxon>
        <taxon>Streptosporangiales</taxon>
        <taxon>Streptosporangiaceae</taxon>
        <taxon>Streptosporangium</taxon>
    </lineage>
</organism>
<dbReference type="Gene3D" id="1.10.260.40">
    <property type="entry name" value="lambda repressor-like DNA-binding domains"/>
    <property type="match status" value="1"/>
</dbReference>
<evidence type="ECO:0000313" key="6">
    <source>
        <dbReference type="EMBL" id="MFC7598682.1"/>
    </source>
</evidence>
<dbReference type="InterPro" id="IPR001387">
    <property type="entry name" value="Cro/C1-type_HTH"/>
</dbReference>
<dbReference type="InterPro" id="IPR010982">
    <property type="entry name" value="Lambda_DNA-bd_dom_sf"/>
</dbReference>
<proteinExistence type="predicted"/>
<dbReference type="PANTHER" id="PTHR30146:SF153">
    <property type="entry name" value="LACTOSE OPERON REPRESSOR"/>
    <property type="match status" value="1"/>
</dbReference>
<dbReference type="Pfam" id="PF13377">
    <property type="entry name" value="Peripla_BP_3"/>
    <property type="match status" value="1"/>
</dbReference>
<dbReference type="PROSITE" id="PS50932">
    <property type="entry name" value="HTH_LACI_2"/>
    <property type="match status" value="1"/>
</dbReference>
<dbReference type="InterPro" id="IPR028082">
    <property type="entry name" value="Peripla_BP_I"/>
</dbReference>
<feature type="domain" description="HTH lacI-type" evidence="4">
    <location>
        <begin position="18"/>
        <end position="70"/>
    </location>
</feature>
<dbReference type="EMBL" id="JBHTEE010000001">
    <property type="protein sequence ID" value="MFC7598682.1"/>
    <property type="molecule type" value="Genomic_DNA"/>
</dbReference>
<dbReference type="Proteomes" id="UP001596514">
    <property type="component" value="Unassembled WGS sequence"/>
</dbReference>
<comment type="caution">
    <text evidence="6">The sequence shown here is derived from an EMBL/GenBank/DDBJ whole genome shotgun (WGS) entry which is preliminary data.</text>
</comment>
<evidence type="ECO:0000256" key="3">
    <source>
        <dbReference type="ARBA" id="ARBA00023163"/>
    </source>
</evidence>
<dbReference type="SUPFAM" id="SSF47413">
    <property type="entry name" value="lambda repressor-like DNA-binding domains"/>
    <property type="match status" value="1"/>
</dbReference>
<dbReference type="Pfam" id="PF00356">
    <property type="entry name" value="LacI"/>
    <property type="match status" value="1"/>
</dbReference>
<evidence type="ECO:0000259" key="5">
    <source>
        <dbReference type="PROSITE" id="PS50943"/>
    </source>
</evidence>
<keyword evidence="2 6" id="KW-0238">DNA-binding</keyword>
<gene>
    <name evidence="6" type="ORF">ACFQVD_01030</name>
</gene>
<dbReference type="InterPro" id="IPR000843">
    <property type="entry name" value="HTH_LacI"/>
</dbReference>
<keyword evidence="7" id="KW-1185">Reference proteome</keyword>
<accession>A0ABW2SRL4</accession>
<dbReference type="SUPFAM" id="SSF53822">
    <property type="entry name" value="Periplasmic binding protein-like I"/>
    <property type="match status" value="1"/>
</dbReference>
<keyword evidence="3" id="KW-0804">Transcription</keyword>
<protein>
    <submittedName>
        <fullName evidence="6">LacI family DNA-binding transcriptional regulator</fullName>
    </submittedName>
</protein>
<keyword evidence="1" id="KW-0805">Transcription regulation</keyword>
<dbReference type="GO" id="GO:0003677">
    <property type="term" value="F:DNA binding"/>
    <property type="evidence" value="ECO:0007669"/>
    <property type="project" value="UniProtKB-KW"/>
</dbReference>
<feature type="domain" description="HTH cro/C1-type" evidence="5">
    <location>
        <begin position="18"/>
        <end position="48"/>
    </location>
</feature>